<dbReference type="VEuPathDB" id="FungiDB:PITG_13241"/>
<dbReference type="Proteomes" id="UP000006643">
    <property type="component" value="Unassembled WGS sequence"/>
</dbReference>
<evidence type="ECO:0000313" key="4">
    <source>
        <dbReference type="Proteomes" id="UP000006643"/>
    </source>
</evidence>
<dbReference type="PROSITE" id="PS50222">
    <property type="entry name" value="EF_HAND_2"/>
    <property type="match status" value="1"/>
</dbReference>
<dbReference type="Gene3D" id="1.10.238.10">
    <property type="entry name" value="EF-hand"/>
    <property type="match status" value="1"/>
</dbReference>
<keyword evidence="4" id="KW-1185">Reference proteome</keyword>
<protein>
    <recommendedName>
        <fullName evidence="2">EF-hand domain-containing protein</fullName>
    </recommendedName>
</protein>
<feature type="compositionally biased region" description="Acidic residues" evidence="1">
    <location>
        <begin position="80"/>
        <end position="90"/>
    </location>
</feature>
<dbReference type="STRING" id="403677.D0NLH9"/>
<dbReference type="InterPro" id="IPR011992">
    <property type="entry name" value="EF-hand-dom_pair"/>
</dbReference>
<evidence type="ECO:0000313" key="3">
    <source>
        <dbReference type="EMBL" id="EEY60526.1"/>
    </source>
</evidence>
<organism evidence="3 4">
    <name type="scientific">Phytophthora infestans (strain T30-4)</name>
    <name type="common">Potato late blight agent</name>
    <dbReference type="NCBI Taxonomy" id="403677"/>
    <lineage>
        <taxon>Eukaryota</taxon>
        <taxon>Sar</taxon>
        <taxon>Stramenopiles</taxon>
        <taxon>Oomycota</taxon>
        <taxon>Peronosporomycetes</taxon>
        <taxon>Peronosporales</taxon>
        <taxon>Peronosporaceae</taxon>
        <taxon>Phytophthora</taxon>
    </lineage>
</organism>
<dbReference type="InterPro" id="IPR002048">
    <property type="entry name" value="EF_hand_dom"/>
</dbReference>
<dbReference type="EMBL" id="DS028145">
    <property type="protein sequence ID" value="EEY60526.1"/>
    <property type="molecule type" value="Genomic_DNA"/>
</dbReference>
<dbReference type="GO" id="GO:0005509">
    <property type="term" value="F:calcium ion binding"/>
    <property type="evidence" value="ECO:0007669"/>
    <property type="project" value="InterPro"/>
</dbReference>
<dbReference type="AlphaFoldDB" id="D0NLH9"/>
<evidence type="ECO:0000256" key="1">
    <source>
        <dbReference type="SAM" id="MobiDB-lite"/>
    </source>
</evidence>
<feature type="region of interest" description="Disordered" evidence="1">
    <location>
        <begin position="77"/>
        <end position="130"/>
    </location>
</feature>
<proteinExistence type="predicted"/>
<sequence length="130" mass="14071">MLETIFAQSGAVKQGEIHKYVEEFMRVVNKDNSGLVSFEEFVEALENGLKLEVEVYTPCRPKASALVARPEHGLAAINANEDDAGDASENDESKVADVNPGDKIQSKLPPLGVQEANVNNSRAAMPSRES</sequence>
<gene>
    <name evidence="3" type="ORF">PITG_13241</name>
</gene>
<accession>D0NLH9</accession>
<dbReference type="eggNOG" id="ENOG502QVQB">
    <property type="taxonomic scope" value="Eukaryota"/>
</dbReference>
<dbReference type="OrthoDB" id="26525at2759"/>
<name>D0NLH9_PHYIT</name>
<dbReference type="RefSeq" id="XP_002899899.1">
    <property type="nucleotide sequence ID" value="XM_002899853.1"/>
</dbReference>
<feature type="domain" description="EF-hand" evidence="2">
    <location>
        <begin position="16"/>
        <end position="51"/>
    </location>
</feature>
<dbReference type="KEGG" id="pif:PITG_13241"/>
<dbReference type="HOGENOM" id="CLU_1942201_0_0_1"/>
<dbReference type="SUPFAM" id="SSF47473">
    <property type="entry name" value="EF-hand"/>
    <property type="match status" value="1"/>
</dbReference>
<reference evidence="4" key="1">
    <citation type="journal article" date="2009" name="Nature">
        <title>Genome sequence and analysis of the Irish potato famine pathogen Phytophthora infestans.</title>
        <authorList>
            <consortium name="The Broad Institute Genome Sequencing Platform"/>
            <person name="Haas B.J."/>
            <person name="Kamoun S."/>
            <person name="Zody M.C."/>
            <person name="Jiang R.H."/>
            <person name="Handsaker R.E."/>
            <person name="Cano L.M."/>
            <person name="Grabherr M."/>
            <person name="Kodira C.D."/>
            <person name="Raffaele S."/>
            <person name="Torto-Alalibo T."/>
            <person name="Bozkurt T.O."/>
            <person name="Ah-Fong A.M."/>
            <person name="Alvarado L."/>
            <person name="Anderson V.L."/>
            <person name="Armstrong M.R."/>
            <person name="Avrova A."/>
            <person name="Baxter L."/>
            <person name="Beynon J."/>
            <person name="Boevink P.C."/>
            <person name="Bollmann S.R."/>
            <person name="Bos J.I."/>
            <person name="Bulone V."/>
            <person name="Cai G."/>
            <person name="Cakir C."/>
            <person name="Carrington J.C."/>
            <person name="Chawner M."/>
            <person name="Conti L."/>
            <person name="Costanzo S."/>
            <person name="Ewan R."/>
            <person name="Fahlgren N."/>
            <person name="Fischbach M.A."/>
            <person name="Fugelstad J."/>
            <person name="Gilroy E.M."/>
            <person name="Gnerre S."/>
            <person name="Green P.J."/>
            <person name="Grenville-Briggs L.J."/>
            <person name="Griffith J."/>
            <person name="Grunwald N.J."/>
            <person name="Horn K."/>
            <person name="Horner N.R."/>
            <person name="Hu C.H."/>
            <person name="Huitema E."/>
            <person name="Jeong D.H."/>
            <person name="Jones A.M."/>
            <person name="Jones J.D."/>
            <person name="Jones R.W."/>
            <person name="Karlsson E.K."/>
            <person name="Kunjeti S.G."/>
            <person name="Lamour K."/>
            <person name="Liu Z."/>
            <person name="Ma L."/>
            <person name="Maclean D."/>
            <person name="Chibucos M.C."/>
            <person name="McDonald H."/>
            <person name="McWalters J."/>
            <person name="Meijer H.J."/>
            <person name="Morgan W."/>
            <person name="Morris P.F."/>
            <person name="Munro C.A."/>
            <person name="O'Neill K."/>
            <person name="Ospina-Giraldo M."/>
            <person name="Pinzon A."/>
            <person name="Pritchard L."/>
            <person name="Ramsahoye B."/>
            <person name="Ren Q."/>
            <person name="Restrepo S."/>
            <person name="Roy S."/>
            <person name="Sadanandom A."/>
            <person name="Savidor A."/>
            <person name="Schornack S."/>
            <person name="Schwartz D.C."/>
            <person name="Schumann U.D."/>
            <person name="Schwessinger B."/>
            <person name="Seyer L."/>
            <person name="Sharpe T."/>
            <person name="Silvar C."/>
            <person name="Song J."/>
            <person name="Studholme D.J."/>
            <person name="Sykes S."/>
            <person name="Thines M."/>
            <person name="van de Vondervoort P.J."/>
            <person name="Phuntumart V."/>
            <person name="Wawra S."/>
            <person name="Weide R."/>
            <person name="Win J."/>
            <person name="Young C."/>
            <person name="Zhou S."/>
            <person name="Fry W."/>
            <person name="Meyers B.C."/>
            <person name="van West P."/>
            <person name="Ristaino J."/>
            <person name="Govers F."/>
            <person name="Birch P.R."/>
            <person name="Whisson S.C."/>
            <person name="Judelson H.S."/>
            <person name="Nusbaum C."/>
        </authorList>
    </citation>
    <scope>NUCLEOTIDE SEQUENCE [LARGE SCALE GENOMIC DNA]</scope>
    <source>
        <strain evidence="4">T30-4</strain>
    </source>
</reference>
<dbReference type="InParanoid" id="D0NLH9"/>
<evidence type="ECO:0000259" key="2">
    <source>
        <dbReference type="PROSITE" id="PS50222"/>
    </source>
</evidence>
<dbReference type="GeneID" id="9462422"/>